<dbReference type="RefSeq" id="WP_330973385.1">
    <property type="nucleotide sequence ID" value="NZ_JAZGLY010000001.1"/>
</dbReference>
<evidence type="ECO:0000313" key="2">
    <source>
        <dbReference type="EMBL" id="MEE6185979.1"/>
    </source>
</evidence>
<dbReference type="Proteomes" id="UP001357452">
    <property type="component" value="Unassembled WGS sequence"/>
</dbReference>
<reference evidence="2 3" key="1">
    <citation type="submission" date="2024-01" db="EMBL/GenBank/DDBJ databases">
        <title>Niabella digestum sp. nov., isolated from waste digestion system.</title>
        <authorList>
            <person name="Zhang L."/>
        </authorList>
    </citation>
    <scope>NUCLEOTIDE SEQUENCE [LARGE SCALE GENOMIC DNA]</scope>
    <source>
        <strain evidence="2 3">A18</strain>
    </source>
</reference>
<comment type="caution">
    <text evidence="2">The sequence shown here is derived from an EMBL/GenBank/DDBJ whole genome shotgun (WGS) entry which is preliminary data.</text>
</comment>
<gene>
    <name evidence="2" type="ORF">V2H41_01710</name>
</gene>
<sequence length="67" mass="7572">MENHNNDKKKKDDKDITPIKPDPETLDTTDPQNAMKGPVSTLGRRGGKIMESNISKEEADKKHRDNL</sequence>
<evidence type="ECO:0000256" key="1">
    <source>
        <dbReference type="SAM" id="MobiDB-lite"/>
    </source>
</evidence>
<name>A0ABU7RDB1_9BACT</name>
<protein>
    <submittedName>
        <fullName evidence="2">Uncharacterized protein</fullName>
    </submittedName>
</protein>
<accession>A0ABU7RDB1</accession>
<proteinExistence type="predicted"/>
<feature type="region of interest" description="Disordered" evidence="1">
    <location>
        <begin position="1"/>
        <end position="67"/>
    </location>
</feature>
<organism evidence="2 3">
    <name type="scientific">Niabella digestorum</name>
    <dbReference type="NCBI Taxonomy" id="3117701"/>
    <lineage>
        <taxon>Bacteria</taxon>
        <taxon>Pseudomonadati</taxon>
        <taxon>Bacteroidota</taxon>
        <taxon>Chitinophagia</taxon>
        <taxon>Chitinophagales</taxon>
        <taxon>Chitinophagaceae</taxon>
        <taxon>Niabella</taxon>
    </lineage>
</organism>
<evidence type="ECO:0000313" key="3">
    <source>
        <dbReference type="Proteomes" id="UP001357452"/>
    </source>
</evidence>
<keyword evidence="3" id="KW-1185">Reference proteome</keyword>
<dbReference type="EMBL" id="JAZGLY010000001">
    <property type="protein sequence ID" value="MEE6185979.1"/>
    <property type="molecule type" value="Genomic_DNA"/>
</dbReference>
<feature type="compositionally biased region" description="Basic and acidic residues" evidence="1">
    <location>
        <begin position="54"/>
        <end position="67"/>
    </location>
</feature>
<feature type="compositionally biased region" description="Basic and acidic residues" evidence="1">
    <location>
        <begin position="1"/>
        <end position="23"/>
    </location>
</feature>